<dbReference type="PANTHER" id="PTHR11803:SF39">
    <property type="entry name" value="2-IMINOBUTANOATE_2-IMINOPROPANOATE DEAMINASE"/>
    <property type="match status" value="1"/>
</dbReference>
<reference evidence="2" key="2">
    <citation type="journal article" date="2021" name="PeerJ">
        <title>Extensive microbial diversity within the chicken gut microbiome revealed by metagenomics and culture.</title>
        <authorList>
            <person name="Gilroy R."/>
            <person name="Ravi A."/>
            <person name="Getino M."/>
            <person name="Pursley I."/>
            <person name="Horton D.L."/>
            <person name="Alikhan N.F."/>
            <person name="Baker D."/>
            <person name="Gharbi K."/>
            <person name="Hall N."/>
            <person name="Watson M."/>
            <person name="Adriaenssens E.M."/>
            <person name="Foster-Nyarko E."/>
            <person name="Jarju S."/>
            <person name="Secka A."/>
            <person name="Antonio M."/>
            <person name="Oren A."/>
            <person name="Chaudhuri R.R."/>
            <person name="La Ragione R."/>
            <person name="Hildebrand F."/>
            <person name="Pallen M.J."/>
        </authorList>
    </citation>
    <scope>NUCLEOTIDE SEQUENCE</scope>
    <source>
        <strain evidence="2">ChiSxjej2B14-6234</strain>
    </source>
</reference>
<evidence type="ECO:0000256" key="1">
    <source>
        <dbReference type="ARBA" id="ARBA00010552"/>
    </source>
</evidence>
<dbReference type="FunFam" id="3.30.1330.40:FF:000001">
    <property type="entry name" value="L-PSP family endoribonuclease"/>
    <property type="match status" value="1"/>
</dbReference>
<name>A0A9D1CRC5_9FIRM</name>
<evidence type="ECO:0000313" key="2">
    <source>
        <dbReference type="EMBL" id="HIQ72427.1"/>
    </source>
</evidence>
<dbReference type="InterPro" id="IPR035959">
    <property type="entry name" value="RutC-like_sf"/>
</dbReference>
<dbReference type="GO" id="GO:0019239">
    <property type="term" value="F:deaminase activity"/>
    <property type="evidence" value="ECO:0007669"/>
    <property type="project" value="TreeGrafter"/>
</dbReference>
<proteinExistence type="inferred from homology"/>
<dbReference type="PANTHER" id="PTHR11803">
    <property type="entry name" value="2-IMINOBUTANOATE/2-IMINOPROPANOATE DEAMINASE RIDA"/>
    <property type="match status" value="1"/>
</dbReference>
<dbReference type="SUPFAM" id="SSF55298">
    <property type="entry name" value="YjgF-like"/>
    <property type="match status" value="1"/>
</dbReference>
<comment type="caution">
    <text evidence="2">The sequence shown here is derived from an EMBL/GenBank/DDBJ whole genome shotgun (WGS) entry which is preliminary data.</text>
</comment>
<accession>A0A9D1CRC5</accession>
<dbReference type="EMBL" id="DVFJ01000036">
    <property type="protein sequence ID" value="HIQ72427.1"/>
    <property type="molecule type" value="Genomic_DNA"/>
</dbReference>
<dbReference type="Gene3D" id="3.30.1330.40">
    <property type="entry name" value="RutC-like"/>
    <property type="match status" value="1"/>
</dbReference>
<dbReference type="Pfam" id="PF01042">
    <property type="entry name" value="Ribonuc_L-PSP"/>
    <property type="match status" value="1"/>
</dbReference>
<dbReference type="AlphaFoldDB" id="A0A9D1CRC5"/>
<comment type="similarity">
    <text evidence="1">Belongs to the RutC family.</text>
</comment>
<dbReference type="GO" id="GO:0005829">
    <property type="term" value="C:cytosol"/>
    <property type="evidence" value="ECO:0007669"/>
    <property type="project" value="TreeGrafter"/>
</dbReference>
<gene>
    <name evidence="2" type="ORF">IAB73_09510</name>
</gene>
<reference evidence="2" key="1">
    <citation type="submission" date="2020-10" db="EMBL/GenBank/DDBJ databases">
        <authorList>
            <person name="Gilroy R."/>
        </authorList>
    </citation>
    <scope>NUCLEOTIDE SEQUENCE</scope>
    <source>
        <strain evidence="2">ChiSxjej2B14-6234</strain>
    </source>
</reference>
<protein>
    <submittedName>
        <fullName evidence="2">Reactive intermediate/imine deaminase</fullName>
    </submittedName>
</protein>
<dbReference type="InterPro" id="IPR006175">
    <property type="entry name" value="YjgF/YER057c/UK114"/>
</dbReference>
<dbReference type="Proteomes" id="UP000886887">
    <property type="component" value="Unassembled WGS sequence"/>
</dbReference>
<organism evidence="2 3">
    <name type="scientific">Candidatus Onthenecus intestinigallinarum</name>
    <dbReference type="NCBI Taxonomy" id="2840875"/>
    <lineage>
        <taxon>Bacteria</taxon>
        <taxon>Bacillati</taxon>
        <taxon>Bacillota</taxon>
        <taxon>Clostridia</taxon>
        <taxon>Eubacteriales</taxon>
        <taxon>Candidatus Onthenecus</taxon>
    </lineage>
</organism>
<evidence type="ECO:0000313" key="3">
    <source>
        <dbReference type="Proteomes" id="UP000886887"/>
    </source>
</evidence>
<sequence length="127" mass="13837">MDKQCFLTQKGPKAVGPYSTAVVYGDTIYLSGMIPIDPATQKLVEGDCAAQAVRVFENIQLVLGEMGATMQDALKTTVYLTDLSKFGEVNAIYKDWFGPDYPARTCVEISKLPLGAQIEVEVIARKA</sequence>
<dbReference type="CDD" id="cd00448">
    <property type="entry name" value="YjgF_YER057c_UK114_family"/>
    <property type="match status" value="1"/>
</dbReference>
<dbReference type="InterPro" id="IPR006056">
    <property type="entry name" value="RidA"/>
</dbReference>
<dbReference type="NCBIfam" id="TIGR00004">
    <property type="entry name" value="Rid family detoxifying hydrolase"/>
    <property type="match status" value="1"/>
</dbReference>